<dbReference type="AlphaFoldDB" id="A0A0U4NMA3"/>
<dbReference type="OrthoDB" id="271558at2"/>
<keyword evidence="2" id="KW-1185">Reference proteome</keyword>
<dbReference type="RefSeq" id="WP_096467430.1">
    <property type="nucleotide sequence ID" value="NZ_AP017312.1"/>
</dbReference>
<dbReference type="InterPro" id="IPR010982">
    <property type="entry name" value="Lambda_DNA-bd_dom_sf"/>
</dbReference>
<evidence type="ECO:0000313" key="1">
    <source>
        <dbReference type="EMBL" id="BAU29780.1"/>
    </source>
</evidence>
<accession>A0A0U4NMA3</accession>
<sequence>MRVDIDAVINLAKTKGWSTPELASKIGINYSYLFRILTGEKKGGAKFLGGIYHLCKNEKLNIDDYILLD</sequence>
<organism evidence="1 2">
    <name type="scientific">Aneurinibacillus soli</name>
    <dbReference type="NCBI Taxonomy" id="1500254"/>
    <lineage>
        <taxon>Bacteria</taxon>
        <taxon>Bacillati</taxon>
        <taxon>Bacillota</taxon>
        <taxon>Bacilli</taxon>
        <taxon>Bacillales</taxon>
        <taxon>Paenibacillaceae</taxon>
        <taxon>Aneurinibacillus group</taxon>
        <taxon>Aneurinibacillus</taxon>
    </lineage>
</organism>
<evidence type="ECO:0000313" key="2">
    <source>
        <dbReference type="Proteomes" id="UP000217696"/>
    </source>
</evidence>
<dbReference type="KEGG" id="asoc:CB4_04017"/>
<dbReference type="GO" id="GO:0003677">
    <property type="term" value="F:DNA binding"/>
    <property type="evidence" value="ECO:0007669"/>
    <property type="project" value="InterPro"/>
</dbReference>
<protein>
    <submittedName>
        <fullName evidence="1">Uncharacterized protein</fullName>
    </submittedName>
</protein>
<name>A0A0U4NMA3_9BACL</name>
<dbReference type="EMBL" id="AP017312">
    <property type="protein sequence ID" value="BAU29780.1"/>
    <property type="molecule type" value="Genomic_DNA"/>
</dbReference>
<proteinExistence type="predicted"/>
<reference evidence="1 2" key="1">
    <citation type="submission" date="2015-12" db="EMBL/GenBank/DDBJ databases">
        <title>Genome sequence of Aneurinibacillus soli.</title>
        <authorList>
            <person name="Lee J.S."/>
            <person name="Lee K.C."/>
            <person name="Kim K.K."/>
            <person name="Lee B.W."/>
        </authorList>
    </citation>
    <scope>NUCLEOTIDE SEQUENCE [LARGE SCALE GENOMIC DNA]</scope>
    <source>
        <strain evidence="1 2">CB4</strain>
    </source>
</reference>
<gene>
    <name evidence="1" type="ORF">CB4_04017</name>
</gene>
<dbReference type="SUPFAM" id="SSF47413">
    <property type="entry name" value="lambda repressor-like DNA-binding domains"/>
    <property type="match status" value="1"/>
</dbReference>
<dbReference type="Proteomes" id="UP000217696">
    <property type="component" value="Chromosome"/>
</dbReference>